<dbReference type="Pfam" id="PF01535">
    <property type="entry name" value="PPR"/>
    <property type="match status" value="2"/>
</dbReference>
<dbReference type="GO" id="GO:0099402">
    <property type="term" value="P:plant organ development"/>
    <property type="evidence" value="ECO:0007669"/>
    <property type="project" value="UniProtKB-ARBA"/>
</dbReference>
<dbReference type="Proteomes" id="UP000685013">
    <property type="component" value="Chromosome 10"/>
</dbReference>
<feature type="repeat" description="PPR" evidence="2">
    <location>
        <begin position="500"/>
        <end position="530"/>
    </location>
</feature>
<dbReference type="NCBIfam" id="TIGR00756">
    <property type="entry name" value="PPR"/>
    <property type="match status" value="5"/>
</dbReference>
<feature type="non-terminal residue" evidence="3">
    <location>
        <position position="1"/>
    </location>
</feature>
<dbReference type="GO" id="GO:0003723">
    <property type="term" value="F:RNA binding"/>
    <property type="evidence" value="ECO:0007669"/>
    <property type="project" value="InterPro"/>
</dbReference>
<dbReference type="FunFam" id="1.25.40.10:FF:000158">
    <property type="entry name" value="pentatricopeptide repeat-containing protein At2g33680"/>
    <property type="match status" value="1"/>
</dbReference>
<evidence type="ECO:0000256" key="2">
    <source>
        <dbReference type="PROSITE-ProRule" id="PRU00708"/>
    </source>
</evidence>
<evidence type="ECO:0000313" key="4">
    <source>
        <dbReference type="Proteomes" id="UP000685013"/>
    </source>
</evidence>
<accession>A0AAV6N1A0</accession>
<keyword evidence="4" id="KW-1185">Reference proteome</keyword>
<reference evidence="3 4" key="1">
    <citation type="journal article" date="2021" name="Hortic Res">
        <title>The domestication of Cucurbita argyrosperma as revealed by the genome of its wild relative.</title>
        <authorList>
            <person name="Barrera-Redondo J."/>
            <person name="Sanchez-de la Vega G."/>
            <person name="Aguirre-Liguori J.A."/>
            <person name="Castellanos-Morales G."/>
            <person name="Gutierrez-Guerrero Y.T."/>
            <person name="Aguirre-Dugua X."/>
            <person name="Aguirre-Planter E."/>
            <person name="Tenaillon M.I."/>
            <person name="Lira-Saade R."/>
            <person name="Eguiarte L.E."/>
        </authorList>
    </citation>
    <scope>NUCLEOTIDE SEQUENCE [LARGE SCALE GENOMIC DNA]</scope>
    <source>
        <strain evidence="3">JBR-2021</strain>
    </source>
</reference>
<dbReference type="Pfam" id="PF20431">
    <property type="entry name" value="E_motif"/>
    <property type="match status" value="1"/>
</dbReference>
<protein>
    <submittedName>
        <fullName evidence="3">Pentatricopeptide repeat-containing protein DOT4, chloroplastic</fullName>
    </submittedName>
</protein>
<name>A0AAV6N1A0_9ROSI</name>
<evidence type="ECO:0000313" key="3">
    <source>
        <dbReference type="EMBL" id="KAG6590404.1"/>
    </source>
</evidence>
<proteinExistence type="predicted"/>
<feature type="repeat" description="PPR" evidence="2">
    <location>
        <begin position="534"/>
        <end position="568"/>
    </location>
</feature>
<feature type="repeat" description="PPR" evidence="2">
    <location>
        <begin position="398"/>
        <end position="432"/>
    </location>
</feature>
<dbReference type="InterPro" id="IPR002885">
    <property type="entry name" value="PPR_rpt"/>
</dbReference>
<keyword evidence="1" id="KW-0677">Repeat</keyword>
<dbReference type="InterPro" id="IPR046960">
    <property type="entry name" value="PPR_At4g14850-like_plant"/>
</dbReference>
<evidence type="ECO:0000256" key="1">
    <source>
        <dbReference type="ARBA" id="ARBA00022737"/>
    </source>
</evidence>
<dbReference type="InterPro" id="IPR046848">
    <property type="entry name" value="E_motif"/>
</dbReference>
<dbReference type="PANTHER" id="PTHR47926">
    <property type="entry name" value="PENTATRICOPEPTIDE REPEAT-CONTAINING PROTEIN"/>
    <property type="match status" value="1"/>
</dbReference>
<gene>
    <name evidence="3" type="primary">DOT4</name>
    <name evidence="3" type="ORF">SDJN03_15827</name>
</gene>
<comment type="caution">
    <text evidence="3">The sequence shown here is derived from an EMBL/GenBank/DDBJ whole genome shotgun (WGS) entry which is preliminary data.</text>
</comment>
<dbReference type="FunFam" id="1.25.40.10:FF:000436">
    <property type="entry name" value="Pentatricopeptide repeat-containing protein At5g39350 family"/>
    <property type="match status" value="1"/>
</dbReference>
<dbReference type="GO" id="GO:0009451">
    <property type="term" value="P:RNA modification"/>
    <property type="evidence" value="ECO:0007669"/>
    <property type="project" value="InterPro"/>
</dbReference>
<dbReference type="EMBL" id="JAGKQH010000010">
    <property type="protein sequence ID" value="KAG6590404.1"/>
    <property type="molecule type" value="Genomic_DNA"/>
</dbReference>
<dbReference type="FunFam" id="1.25.40.10:FF:000196">
    <property type="entry name" value="Pentatricopeptide repeat-containing protein At4g14850"/>
    <property type="match status" value="1"/>
</dbReference>
<dbReference type="AlphaFoldDB" id="A0AAV6N1A0"/>
<feature type="repeat" description="PPR" evidence="2">
    <location>
        <begin position="196"/>
        <end position="230"/>
    </location>
</feature>
<dbReference type="PROSITE" id="PS51375">
    <property type="entry name" value="PPR"/>
    <property type="match status" value="5"/>
</dbReference>
<dbReference type="Pfam" id="PF13041">
    <property type="entry name" value="PPR_2"/>
    <property type="match status" value="4"/>
</dbReference>
<feature type="repeat" description="PPR" evidence="2">
    <location>
        <begin position="266"/>
        <end position="300"/>
    </location>
</feature>
<organism evidence="3 4">
    <name type="scientific">Cucurbita argyrosperma subsp. sororia</name>
    <dbReference type="NCBI Taxonomy" id="37648"/>
    <lineage>
        <taxon>Eukaryota</taxon>
        <taxon>Viridiplantae</taxon>
        <taxon>Streptophyta</taxon>
        <taxon>Embryophyta</taxon>
        <taxon>Tracheophyta</taxon>
        <taxon>Spermatophyta</taxon>
        <taxon>Magnoliopsida</taxon>
        <taxon>eudicotyledons</taxon>
        <taxon>Gunneridae</taxon>
        <taxon>Pentapetalae</taxon>
        <taxon>rosids</taxon>
        <taxon>fabids</taxon>
        <taxon>Cucurbitales</taxon>
        <taxon>Cucurbitaceae</taxon>
        <taxon>Cucurbiteae</taxon>
        <taxon>Cucurbita</taxon>
    </lineage>
</organism>
<sequence length="700" mass="78416">MPPFLRFPCSPLKTFISNTSTSSTKNALFNTQPFFSFLQEFPRDLLSVKSIHARIIITNAISGDQFLVAKLVAAYSTLGSLENARKVFDKIPQPKTVLCNAMVNGYLQNQHYNETIELFKLMGRCHFEFDSYTCNFALKACMFLLDYEMGMEVIRLALCKGLAGGRFLGSSILNFLVKAGDIMNARIFFHEMVEKDVVCWNVMIGGFMQEGLFSEGYKLFLDMLHNRIEPSAVTMTSLVQSCGDMRDLELGKCIHSYVLGFGMSSDTRVLTSLIDMYCKTGDVVSARWIFDTMPSRNLVSWNVMISGYVQNGLRVETLHLFRMLVTNEGGFDSNTVVSLVQLCSRTADLDGGKIVHGCVYRRELDLNLILSTAIVDLYAKCGCLAYAYSVFERMKTKNVVSWTAMLVGLAQNGQARDALKLFSQMQNERVTFNALTLVSLVHCCTLLGSLREGRSVHAVLIRFRFASDVVAKTALIDMYAKCSEIDSGEKVFNHGFTPKDVILYNSMISGYGMHGLGHKALSVYHQMNQELQPNESTFVSLLSACSHSGLVEEGISLFRDMEKVHSVTPTDKLYACFVDLLSRAGRLRQAEEVINQMPFRPTSGILETLLNGCLLHKDIELGVKIADRLLSFESRNPSVYVSLSNIYAEAGRWDTVNYLRGLMTEQELKKIPGDARDWGECQDYHAANLNLLGSHNKCRI</sequence>